<reference evidence="1 2" key="1">
    <citation type="submission" date="2019-02" db="EMBL/GenBank/DDBJ databases">
        <title>Deep-cultivation of Planctomycetes and their phenomic and genomic characterization uncovers novel biology.</title>
        <authorList>
            <person name="Wiegand S."/>
            <person name="Jogler M."/>
            <person name="Boedeker C."/>
            <person name="Pinto D."/>
            <person name="Vollmers J."/>
            <person name="Rivas-Marin E."/>
            <person name="Kohn T."/>
            <person name="Peeters S.H."/>
            <person name="Heuer A."/>
            <person name="Rast P."/>
            <person name="Oberbeckmann S."/>
            <person name="Bunk B."/>
            <person name="Jeske O."/>
            <person name="Meyerdierks A."/>
            <person name="Storesund J.E."/>
            <person name="Kallscheuer N."/>
            <person name="Luecker S."/>
            <person name="Lage O.M."/>
            <person name="Pohl T."/>
            <person name="Merkel B.J."/>
            <person name="Hornburger P."/>
            <person name="Mueller R.-W."/>
            <person name="Bruemmer F."/>
            <person name="Labrenz M."/>
            <person name="Spormann A.M."/>
            <person name="Op den Camp H."/>
            <person name="Overmann J."/>
            <person name="Amann R."/>
            <person name="Jetten M.S.M."/>
            <person name="Mascher T."/>
            <person name="Medema M.H."/>
            <person name="Devos D.P."/>
            <person name="Kaster A.-K."/>
            <person name="Ovreas L."/>
            <person name="Rohde M."/>
            <person name="Galperin M.Y."/>
            <person name="Jogler C."/>
        </authorList>
    </citation>
    <scope>NUCLEOTIDE SEQUENCE [LARGE SCALE GENOMIC DNA]</scope>
    <source>
        <strain evidence="1 2">Pan44</strain>
    </source>
</reference>
<dbReference type="KEGG" id="ccos:Pan44_35630"/>
<gene>
    <name evidence="1" type="ORF">Pan44_35630</name>
</gene>
<evidence type="ECO:0000313" key="1">
    <source>
        <dbReference type="EMBL" id="QDT55519.1"/>
    </source>
</evidence>
<accession>A0A517SHB1</accession>
<dbReference type="AlphaFoldDB" id="A0A517SHB1"/>
<name>A0A517SHB1_9PLAN</name>
<evidence type="ECO:0000313" key="2">
    <source>
        <dbReference type="Proteomes" id="UP000315700"/>
    </source>
</evidence>
<dbReference type="InParanoid" id="A0A517SHB1"/>
<sequence length="84" mass="9880">MTDEQLNDSRDFDGLYVRHSDRARTFVRRFIGKRFEHLNEEIVQSIFQRLRDQPFAPGIAFLPHFYALSLELIAESAHLATDSR</sequence>
<proteinExistence type="predicted"/>
<dbReference type="RefSeq" id="WP_145031388.1">
    <property type="nucleotide sequence ID" value="NZ_CP036271.1"/>
</dbReference>
<protein>
    <submittedName>
        <fullName evidence="1">Uncharacterized protein</fullName>
    </submittedName>
</protein>
<dbReference type="Proteomes" id="UP000315700">
    <property type="component" value="Chromosome"/>
</dbReference>
<dbReference type="EMBL" id="CP036271">
    <property type="protein sequence ID" value="QDT55519.1"/>
    <property type="molecule type" value="Genomic_DNA"/>
</dbReference>
<keyword evidence="2" id="KW-1185">Reference proteome</keyword>
<organism evidence="1 2">
    <name type="scientific">Caulifigura coniformis</name>
    <dbReference type="NCBI Taxonomy" id="2527983"/>
    <lineage>
        <taxon>Bacteria</taxon>
        <taxon>Pseudomonadati</taxon>
        <taxon>Planctomycetota</taxon>
        <taxon>Planctomycetia</taxon>
        <taxon>Planctomycetales</taxon>
        <taxon>Planctomycetaceae</taxon>
        <taxon>Caulifigura</taxon>
    </lineage>
</organism>